<keyword evidence="2" id="KW-1185">Reference proteome</keyword>
<accession>A0A0Q0XC09</accession>
<proteinExistence type="predicted"/>
<protein>
    <recommendedName>
        <fullName evidence="3">DUF4136 domain-containing protein</fullName>
    </recommendedName>
</protein>
<evidence type="ECO:0000313" key="2">
    <source>
        <dbReference type="Proteomes" id="UP000050827"/>
    </source>
</evidence>
<reference evidence="1 2" key="1">
    <citation type="submission" date="2015-04" db="EMBL/GenBank/DDBJ databases">
        <title>Complete genome of flavobacterium.</title>
        <authorList>
            <person name="Kwon Y.M."/>
            <person name="Kim S.-J."/>
        </authorList>
    </citation>
    <scope>NUCLEOTIDE SEQUENCE [LARGE SCALE GENOMIC DNA]</scope>
    <source>
        <strain evidence="1 2">DK169</strain>
    </source>
</reference>
<comment type="caution">
    <text evidence="1">The sequence shown here is derived from an EMBL/GenBank/DDBJ whole genome shotgun (WGS) entry which is preliminary data.</text>
</comment>
<name>A0A0Q0XC09_9FLAO</name>
<evidence type="ECO:0000313" key="1">
    <source>
        <dbReference type="EMBL" id="KQC28623.1"/>
    </source>
</evidence>
<dbReference type="EMBL" id="LCTZ01000002">
    <property type="protein sequence ID" value="KQC28623.1"/>
    <property type="molecule type" value="Genomic_DNA"/>
</dbReference>
<dbReference type="OrthoDB" id="1425158at2"/>
<sequence>MTKYLYILAFILVGTGCSSLKLSDSYTSKDFESYRGKRVLVISRTPDDSIRKAYENEIASSLRRKGISAKESHLSFPNLRKVDANDSEKIEQLVARFRREGFDILLLTALKDVQEQVKAQRSEGHNSLLDYYGNKYITLRGYYDDMHAPPKLPPLEIEESTTYLTSTTYSLEAVIYNLALEDKKRLLSVLTTEITNPSSGNSVQKAFAKLITNELK</sequence>
<organism evidence="1 2">
    <name type="scientific">Flagellimonas eckloniae</name>
    <dbReference type="NCBI Taxonomy" id="346185"/>
    <lineage>
        <taxon>Bacteria</taxon>
        <taxon>Pseudomonadati</taxon>
        <taxon>Bacteroidota</taxon>
        <taxon>Flavobacteriia</taxon>
        <taxon>Flavobacteriales</taxon>
        <taxon>Flavobacteriaceae</taxon>
        <taxon>Flagellimonas</taxon>
    </lineage>
</organism>
<dbReference type="STRING" id="346185.AAY42_00915"/>
<dbReference type="AlphaFoldDB" id="A0A0Q0XC09"/>
<gene>
    <name evidence="1" type="ORF">AAY42_00915</name>
</gene>
<evidence type="ECO:0008006" key="3">
    <source>
        <dbReference type="Google" id="ProtNLM"/>
    </source>
</evidence>
<dbReference type="PROSITE" id="PS51257">
    <property type="entry name" value="PROKAR_LIPOPROTEIN"/>
    <property type="match status" value="1"/>
</dbReference>
<dbReference type="RefSeq" id="WP_055392138.1">
    <property type="nucleotide sequence ID" value="NZ_LCTZ01000002.1"/>
</dbReference>
<dbReference type="Proteomes" id="UP000050827">
    <property type="component" value="Unassembled WGS sequence"/>
</dbReference>